<dbReference type="GO" id="GO:0006401">
    <property type="term" value="P:RNA catabolic process"/>
    <property type="evidence" value="ECO:0007669"/>
    <property type="project" value="TreeGrafter"/>
</dbReference>
<evidence type="ECO:0000256" key="1">
    <source>
        <dbReference type="ARBA" id="ARBA00007469"/>
    </source>
</evidence>
<feature type="transmembrane region" description="Helical" evidence="3">
    <location>
        <begin position="39"/>
        <end position="59"/>
    </location>
</feature>
<proteinExistence type="inferred from homology"/>
<name>A0A7S1DEK4_CYCTE</name>
<gene>
    <name evidence="4" type="ORF">CTEN0397_LOCUS16318</name>
</gene>
<dbReference type="InterPro" id="IPR036430">
    <property type="entry name" value="RNase_T2-like_sf"/>
</dbReference>
<evidence type="ECO:0000256" key="3">
    <source>
        <dbReference type="SAM" id="Phobius"/>
    </source>
</evidence>
<dbReference type="GO" id="GO:0003723">
    <property type="term" value="F:RNA binding"/>
    <property type="evidence" value="ECO:0007669"/>
    <property type="project" value="InterPro"/>
</dbReference>
<dbReference type="GO" id="GO:0005576">
    <property type="term" value="C:extracellular region"/>
    <property type="evidence" value="ECO:0007669"/>
    <property type="project" value="TreeGrafter"/>
</dbReference>
<dbReference type="InterPro" id="IPR001568">
    <property type="entry name" value="RNase_T2-like"/>
</dbReference>
<dbReference type="EMBL" id="HBFW01025423">
    <property type="protein sequence ID" value="CAD8945114.1"/>
    <property type="molecule type" value="Transcribed_RNA"/>
</dbReference>
<organism evidence="4">
    <name type="scientific">Cyclophora tenuis</name>
    <name type="common">Marine diatom</name>
    <dbReference type="NCBI Taxonomy" id="216820"/>
    <lineage>
        <taxon>Eukaryota</taxon>
        <taxon>Sar</taxon>
        <taxon>Stramenopiles</taxon>
        <taxon>Ochrophyta</taxon>
        <taxon>Bacillariophyta</taxon>
        <taxon>Fragilariophyceae</taxon>
        <taxon>Fragilariophycidae</taxon>
        <taxon>Cyclophorales</taxon>
        <taxon>Cyclophoraceae</taxon>
        <taxon>Cyclophora</taxon>
    </lineage>
</organism>
<dbReference type="Pfam" id="PF00445">
    <property type="entry name" value="Ribonuclease_T2"/>
    <property type="match status" value="1"/>
</dbReference>
<evidence type="ECO:0000256" key="2">
    <source>
        <dbReference type="RuleBase" id="RU004328"/>
    </source>
</evidence>
<reference evidence="4" key="1">
    <citation type="submission" date="2021-01" db="EMBL/GenBank/DDBJ databases">
        <authorList>
            <person name="Corre E."/>
            <person name="Pelletier E."/>
            <person name="Niang G."/>
            <person name="Scheremetjew M."/>
            <person name="Finn R."/>
            <person name="Kale V."/>
            <person name="Holt S."/>
            <person name="Cochrane G."/>
            <person name="Meng A."/>
            <person name="Brown T."/>
            <person name="Cohen L."/>
        </authorList>
    </citation>
    <scope>NUCLEOTIDE SEQUENCE</scope>
    <source>
        <strain evidence="4">ECT3854</strain>
    </source>
</reference>
<sequence>MNEDASPQHISREGYTRGSRQANTLRARACVDAEMRSRITWMLLGAIVATVVVVATSTFHHPRRKEEVQLPTQPQVTEDLEQNDTIDNVDFDLKVEFDLYVLGMIYAPEFCFQNRFNDYPGCSHPEEFWRTHMTIGGLFPYFEDGYYAEYCEGNETLEPSAIHTIKPQLERYWPNIGTRDHMSLWQTHWQQHGICSNLTQLKYFEAALNVMIVTPNLIRTRYGTSFERQELDRAFNNKALLVCSHRQWLKEVQFCMGRTPEGAPTDIIDCPDAIKENDNCVGMIQLATFP</sequence>
<dbReference type="SUPFAM" id="SSF55895">
    <property type="entry name" value="Ribonuclease Rh-like"/>
    <property type="match status" value="1"/>
</dbReference>
<protein>
    <submittedName>
        <fullName evidence="4">Uncharacterized protein</fullName>
    </submittedName>
</protein>
<comment type="similarity">
    <text evidence="1 2">Belongs to the RNase T2 family.</text>
</comment>
<dbReference type="Gene3D" id="3.90.730.10">
    <property type="entry name" value="Ribonuclease T2-like"/>
    <property type="match status" value="1"/>
</dbReference>
<dbReference type="PANTHER" id="PTHR11240:SF22">
    <property type="entry name" value="RIBONUCLEASE T2"/>
    <property type="match status" value="1"/>
</dbReference>
<evidence type="ECO:0000313" key="4">
    <source>
        <dbReference type="EMBL" id="CAD8945114.1"/>
    </source>
</evidence>
<accession>A0A7S1DEK4</accession>
<keyword evidence="3" id="KW-0472">Membrane</keyword>
<dbReference type="AlphaFoldDB" id="A0A7S1DEK4"/>
<dbReference type="PANTHER" id="PTHR11240">
    <property type="entry name" value="RIBONUCLEASE T2"/>
    <property type="match status" value="1"/>
</dbReference>
<dbReference type="GO" id="GO:0033897">
    <property type="term" value="F:ribonuclease T2 activity"/>
    <property type="evidence" value="ECO:0007669"/>
    <property type="project" value="InterPro"/>
</dbReference>
<keyword evidence="3" id="KW-1133">Transmembrane helix</keyword>
<keyword evidence="3" id="KW-0812">Transmembrane</keyword>